<dbReference type="RefSeq" id="WP_202857306.1">
    <property type="nucleotide sequence ID" value="NZ_JAEUGD010000053.1"/>
</dbReference>
<feature type="domain" description="TfoX N-terminal" evidence="1">
    <location>
        <begin position="22"/>
        <end position="109"/>
    </location>
</feature>
<dbReference type="Gene3D" id="3.30.1460.30">
    <property type="entry name" value="YgaC/TfoX-N like chaperone"/>
    <property type="match status" value="1"/>
</dbReference>
<sequence length="119" mass="13793">MAYNEHLAERIQRVFREKHIVVEEKKMMGGCCFLMNDKMCLGLDTDKQSGKDRLMARIGPAAEAEALKRNGCRPMDFTGRPMKGYVFVDQEGFDMEEDLEYWVQKSIDFNPFAKSSKKK</sequence>
<gene>
    <name evidence="2" type="ORF">JMN32_15735</name>
</gene>
<evidence type="ECO:0000313" key="2">
    <source>
        <dbReference type="EMBL" id="MBL6447770.1"/>
    </source>
</evidence>
<reference evidence="2" key="1">
    <citation type="submission" date="2021-01" db="EMBL/GenBank/DDBJ databases">
        <title>Fulvivirga kasyanovii gen. nov., sp nov., a novel member of the phylum Bacteroidetes isolated from seawater in a mussel farm.</title>
        <authorList>
            <person name="Zhao L.-H."/>
            <person name="Wang Z.-J."/>
        </authorList>
    </citation>
    <scope>NUCLEOTIDE SEQUENCE</scope>
    <source>
        <strain evidence="2">29W222</strain>
    </source>
</reference>
<name>A0A937KF11_9BACT</name>
<dbReference type="Proteomes" id="UP000614216">
    <property type="component" value="Unassembled WGS sequence"/>
</dbReference>
<accession>A0A937KF11</accession>
<dbReference type="AlphaFoldDB" id="A0A937KF11"/>
<protein>
    <submittedName>
        <fullName evidence="2">TfoX/Sxy family protein</fullName>
    </submittedName>
</protein>
<dbReference type="EMBL" id="JAEUGD010000053">
    <property type="protein sequence ID" value="MBL6447770.1"/>
    <property type="molecule type" value="Genomic_DNA"/>
</dbReference>
<proteinExistence type="predicted"/>
<dbReference type="SUPFAM" id="SSF159894">
    <property type="entry name" value="YgaC/TfoX-N like"/>
    <property type="match status" value="1"/>
</dbReference>
<evidence type="ECO:0000259" key="1">
    <source>
        <dbReference type="Pfam" id="PF04993"/>
    </source>
</evidence>
<dbReference type="InterPro" id="IPR007076">
    <property type="entry name" value="TfoX_N"/>
</dbReference>
<organism evidence="2 3">
    <name type="scientific">Fulvivirga marina</name>
    <dbReference type="NCBI Taxonomy" id="2494733"/>
    <lineage>
        <taxon>Bacteria</taxon>
        <taxon>Pseudomonadati</taxon>
        <taxon>Bacteroidota</taxon>
        <taxon>Cytophagia</taxon>
        <taxon>Cytophagales</taxon>
        <taxon>Fulvivirgaceae</taxon>
        <taxon>Fulvivirga</taxon>
    </lineage>
</organism>
<comment type="caution">
    <text evidence="2">The sequence shown here is derived from an EMBL/GenBank/DDBJ whole genome shotgun (WGS) entry which is preliminary data.</text>
</comment>
<evidence type="ECO:0000313" key="3">
    <source>
        <dbReference type="Proteomes" id="UP000614216"/>
    </source>
</evidence>
<dbReference type="Pfam" id="PF04993">
    <property type="entry name" value="TfoX_N"/>
    <property type="match status" value="1"/>
</dbReference>
<keyword evidence="3" id="KW-1185">Reference proteome</keyword>